<gene>
    <name evidence="1" type="ORF">GCM10010324_04790</name>
</gene>
<dbReference type="EMBL" id="BMUT01000001">
    <property type="protein sequence ID" value="GGX63081.1"/>
    <property type="molecule type" value="Genomic_DNA"/>
</dbReference>
<evidence type="ECO:0000313" key="2">
    <source>
        <dbReference type="Proteomes" id="UP000659223"/>
    </source>
</evidence>
<name>A0ABQ2Y4B6_9ACTN</name>
<dbReference type="Proteomes" id="UP000659223">
    <property type="component" value="Unassembled WGS sequence"/>
</dbReference>
<keyword evidence="2" id="KW-1185">Reference proteome</keyword>
<organism evidence="1 2">
    <name type="scientific">Streptomyces hiroshimensis</name>
    <dbReference type="NCBI Taxonomy" id="66424"/>
    <lineage>
        <taxon>Bacteria</taxon>
        <taxon>Bacillati</taxon>
        <taxon>Actinomycetota</taxon>
        <taxon>Actinomycetes</taxon>
        <taxon>Kitasatosporales</taxon>
        <taxon>Streptomycetaceae</taxon>
        <taxon>Streptomyces</taxon>
    </lineage>
</organism>
<proteinExistence type="predicted"/>
<accession>A0ABQ2Y4B6</accession>
<reference evidence="2" key="1">
    <citation type="journal article" date="2019" name="Int. J. Syst. Evol. Microbiol.">
        <title>The Global Catalogue of Microorganisms (GCM) 10K type strain sequencing project: providing services to taxonomists for standard genome sequencing and annotation.</title>
        <authorList>
            <consortium name="The Broad Institute Genomics Platform"/>
            <consortium name="The Broad Institute Genome Sequencing Center for Infectious Disease"/>
            <person name="Wu L."/>
            <person name="Ma J."/>
        </authorList>
    </citation>
    <scope>NUCLEOTIDE SEQUENCE [LARGE SCALE GENOMIC DNA]</scope>
    <source>
        <strain evidence="2">JCM 4586</strain>
    </source>
</reference>
<sequence length="61" mass="6608">MVTRYRPRGGPDAMLCPRGGHSIEPLRAGVYRCDEHGVTVVRKPPWPPTPVVRAVNAATAS</sequence>
<protein>
    <submittedName>
        <fullName evidence="1">Uncharacterized protein</fullName>
    </submittedName>
</protein>
<comment type="caution">
    <text evidence="1">The sequence shown here is derived from an EMBL/GenBank/DDBJ whole genome shotgun (WGS) entry which is preliminary data.</text>
</comment>
<evidence type="ECO:0000313" key="1">
    <source>
        <dbReference type="EMBL" id="GGX63081.1"/>
    </source>
</evidence>